<evidence type="ECO:0000256" key="4">
    <source>
        <dbReference type="ARBA" id="ARBA00022679"/>
    </source>
</evidence>
<evidence type="ECO:0000256" key="3">
    <source>
        <dbReference type="ARBA" id="ARBA00022603"/>
    </source>
</evidence>
<feature type="compositionally biased region" description="Basic and acidic residues" evidence="7">
    <location>
        <begin position="378"/>
        <end position="387"/>
    </location>
</feature>
<dbReference type="PIRSF" id="PIRSF015855">
    <property type="entry name" value="TypeIII_Mtase_mKpnI"/>
    <property type="match status" value="1"/>
</dbReference>
<reference evidence="9 10" key="1">
    <citation type="submission" date="2018-07" db="EMBL/GenBank/DDBJ databases">
        <title>Genomic and Epidemiologic Investigation of an Indolent Hospital Outbreak.</title>
        <authorList>
            <person name="Johnson R.C."/>
            <person name="Deming C."/>
            <person name="Conlan S."/>
            <person name="Zellmer C.J."/>
            <person name="Michelin A.V."/>
            <person name="Lee-Lin S."/>
            <person name="Thomas P.J."/>
            <person name="Park M."/>
            <person name="Weingarten R.A."/>
            <person name="Less J."/>
            <person name="Dekker J.P."/>
            <person name="Frank K.M."/>
            <person name="Musser K.A."/>
            <person name="Mcquiston J.R."/>
            <person name="Henderson D.K."/>
            <person name="Lau A.F."/>
            <person name="Palmore T.N."/>
            <person name="Segre J.A."/>
        </authorList>
    </citation>
    <scope>NUCLEOTIDE SEQUENCE [LARGE SCALE GENOMIC DNA]</scope>
    <source>
        <strain evidence="9 10">SK-NIH.Env6_1116</strain>
    </source>
</reference>
<dbReference type="GO" id="GO:0009007">
    <property type="term" value="F:site-specific DNA-methyltransferase (adenine-specific) activity"/>
    <property type="evidence" value="ECO:0007669"/>
    <property type="project" value="UniProtKB-EC"/>
</dbReference>
<name>A0A430BEP7_SPHYA</name>
<dbReference type="Proteomes" id="UP000287401">
    <property type="component" value="Unassembled WGS sequence"/>
</dbReference>
<dbReference type="GO" id="GO:0008170">
    <property type="term" value="F:N-methyltransferase activity"/>
    <property type="evidence" value="ECO:0007669"/>
    <property type="project" value="InterPro"/>
</dbReference>
<evidence type="ECO:0000256" key="7">
    <source>
        <dbReference type="SAM" id="MobiDB-lite"/>
    </source>
</evidence>
<dbReference type="AlphaFoldDB" id="A0A430BEP7"/>
<keyword evidence="4 9" id="KW-0808">Transferase</keyword>
<dbReference type="PRINTS" id="PR00506">
    <property type="entry name" value="D21N6MTFRASE"/>
</dbReference>
<evidence type="ECO:0000259" key="8">
    <source>
        <dbReference type="Pfam" id="PF01555"/>
    </source>
</evidence>
<dbReference type="EMBL" id="QRAL01000050">
    <property type="protein sequence ID" value="RSU47571.1"/>
    <property type="molecule type" value="Genomic_DNA"/>
</dbReference>
<evidence type="ECO:0000256" key="6">
    <source>
        <dbReference type="ARBA" id="ARBA00047942"/>
    </source>
</evidence>
<dbReference type="EC" id="2.1.1.72" evidence="2"/>
<gene>
    <name evidence="9" type="ORF">DAH51_24775</name>
</gene>
<evidence type="ECO:0000256" key="5">
    <source>
        <dbReference type="ARBA" id="ARBA00022691"/>
    </source>
</evidence>
<accession>A0A430BEP7</accession>
<protein>
    <recommendedName>
        <fullName evidence="2">site-specific DNA-methyltransferase (adenine-specific)</fullName>
        <ecNumber evidence="2">2.1.1.72</ecNumber>
    </recommendedName>
</protein>
<evidence type="ECO:0000313" key="9">
    <source>
        <dbReference type="EMBL" id="RSU47571.1"/>
    </source>
</evidence>
<dbReference type="PROSITE" id="PS00092">
    <property type="entry name" value="N6_MTASE"/>
    <property type="match status" value="1"/>
</dbReference>
<keyword evidence="3 9" id="KW-0489">Methyltransferase</keyword>
<dbReference type="GO" id="GO:0032259">
    <property type="term" value="P:methylation"/>
    <property type="evidence" value="ECO:0007669"/>
    <property type="project" value="UniProtKB-KW"/>
</dbReference>
<evidence type="ECO:0000313" key="10">
    <source>
        <dbReference type="Proteomes" id="UP000287401"/>
    </source>
</evidence>
<dbReference type="InterPro" id="IPR029063">
    <property type="entry name" value="SAM-dependent_MTases_sf"/>
</dbReference>
<comment type="catalytic activity">
    <reaction evidence="6">
        <text>a 2'-deoxyadenosine in DNA + S-adenosyl-L-methionine = an N(6)-methyl-2'-deoxyadenosine in DNA + S-adenosyl-L-homocysteine + H(+)</text>
        <dbReference type="Rhea" id="RHEA:15197"/>
        <dbReference type="Rhea" id="RHEA-COMP:12418"/>
        <dbReference type="Rhea" id="RHEA-COMP:12419"/>
        <dbReference type="ChEBI" id="CHEBI:15378"/>
        <dbReference type="ChEBI" id="CHEBI:57856"/>
        <dbReference type="ChEBI" id="CHEBI:59789"/>
        <dbReference type="ChEBI" id="CHEBI:90615"/>
        <dbReference type="ChEBI" id="CHEBI:90616"/>
        <dbReference type="EC" id="2.1.1.72"/>
    </reaction>
</comment>
<dbReference type="SUPFAM" id="SSF53335">
    <property type="entry name" value="S-adenosyl-L-methionine-dependent methyltransferases"/>
    <property type="match status" value="1"/>
</dbReference>
<comment type="similarity">
    <text evidence="1">Belongs to the N(4)/N(6)-methyltransferase family.</text>
</comment>
<dbReference type="GO" id="GO:0003677">
    <property type="term" value="F:DNA binding"/>
    <property type="evidence" value="ECO:0007669"/>
    <property type="project" value="InterPro"/>
</dbReference>
<comment type="caution">
    <text evidence="9">The sequence shown here is derived from an EMBL/GenBank/DDBJ whole genome shotgun (WGS) entry which is preliminary data.</text>
</comment>
<evidence type="ECO:0000256" key="2">
    <source>
        <dbReference type="ARBA" id="ARBA00011900"/>
    </source>
</evidence>
<evidence type="ECO:0000256" key="1">
    <source>
        <dbReference type="ARBA" id="ARBA00006594"/>
    </source>
</evidence>
<dbReference type="Pfam" id="PF01555">
    <property type="entry name" value="N6_N4_Mtase"/>
    <property type="match status" value="1"/>
</dbReference>
<feature type="region of interest" description="Disordered" evidence="7">
    <location>
        <begin position="378"/>
        <end position="398"/>
    </location>
</feature>
<dbReference type="InterPro" id="IPR002941">
    <property type="entry name" value="DNA_methylase_N4/N6"/>
</dbReference>
<proteinExistence type="inferred from homology"/>
<dbReference type="InterPro" id="IPR002052">
    <property type="entry name" value="DNA_methylase_N6_adenine_CS"/>
</dbReference>
<sequence length="654" mass="72573">MEKCVTNANDPIPKITRDDEAAASGNLVADNIACLKALFPEIVADGKIDFDVLRDLLGDAVEDREERYGLNWKGKRKARAFALTPSLGTLRPALEDSVEWDATRNILVEGDNLEVLKILRRSYAGKVNFIYIDPPYNSGNDFVYPDNYKDAIGQYLRLTGQSGPDGEALSSEKEGVGRFHTGWLNMIYPRLLLSKELLSDDGIIMISIDDREYERLAMVGEEIFGQENHIATFVWKRKAGGGDDSGHVAAEHEYILCYSKNENAVNVNNILHESPAMTAKYNKSENGRRYYLERLDKTSLTYNASMDFKIDAPDGTPISPPQPNPNHPTTIWRWSEDTVRDRKDEIVFQKDKSGEWRVYTRTWESLDGVTPRSLLTEKEHGRNRDGTQEVSDLLGPKVFSNPKPTKMLSHILGIGTNKESTVLDFFAGSGSTAHATMQKNAEDGGHRRFILVQIPESLDPTENSERAATGFLDTLNKPRNIAELTKERVRRAGAKIRKERPDAKVDTGFRVYKLATSNLKPWQPDAEDLEASILDAVDNVLPGRTEDDLLVELLLKTGIDLTLPEEMRSIAGRTVHALGGGTLIVCLSNVGADDAEALGQGMADWVDELDPVQTTVYFKDTGLGANGNRAATKANLAAILRQRLGDRIAKIASI</sequence>
<keyword evidence="5" id="KW-0949">S-adenosyl-L-methionine</keyword>
<feature type="domain" description="DNA methylase N-4/N-6" evidence="8">
    <location>
        <begin position="127"/>
        <end position="442"/>
    </location>
</feature>
<organism evidence="9 10">
    <name type="scientific">Sphingobium yanoikuyae</name>
    <name type="common">Sphingomonas yanoikuyae</name>
    <dbReference type="NCBI Taxonomy" id="13690"/>
    <lineage>
        <taxon>Bacteria</taxon>
        <taxon>Pseudomonadati</taxon>
        <taxon>Pseudomonadota</taxon>
        <taxon>Alphaproteobacteria</taxon>
        <taxon>Sphingomonadales</taxon>
        <taxon>Sphingomonadaceae</taxon>
        <taxon>Sphingobium</taxon>
    </lineage>
</organism>
<dbReference type="Gene3D" id="3.40.50.150">
    <property type="entry name" value="Vaccinia Virus protein VP39"/>
    <property type="match status" value="1"/>
</dbReference>
<dbReference type="InterPro" id="IPR002295">
    <property type="entry name" value="N4/N6-MTase_EcoPI_Mod-like"/>
</dbReference>